<dbReference type="HOGENOM" id="CLU_551541_0_0_1"/>
<sequence>MEEEEEKFTLNELMGKNKAGGLSLKNSQKKKQNQKKQQIQICNLQNSLNAEQNQQIQDSNNESLDRYLKRAFIKCKTKKERKEMKKLIEQEIKNVSQVSSLSDFEWDNKELPLLSREDIEKRLFNDPNAVNQLINPSEQQIKIVDAIVKKIKEELLGNSIINQQQTVNEQNITNLQESINLNQQQNILKSNTCTQNEQKISNKLTTNNLQNDMEIEAYESNKYFDEDDFDVERMKVPIIGTSTKLEKEYLRLTSYPKACDVRSPETLVKSFEFITNKYANKSEDYHYFQSQFRSIRQDLLIQNIKNDFTFQVLEVNARICLENYDIQEYSRCLGQLIWMYKEVDDLAKTNYKEFIYYRLIQFIFEDKKDNLLACLQEINQDELLLSNEFETAMKFQHAISMGNVKGFFNLFNSTKDYGKYIMSLYIKKWKIWGIRIVCKTYGPQAISLSLFQSVFGFESIEKTKEELKNLNCVLDQNEEKILVKDTIIQIDQQKI</sequence>
<feature type="region of interest" description="Disordered" evidence="1">
    <location>
        <begin position="1"/>
        <end position="35"/>
    </location>
</feature>
<proteinExistence type="predicted"/>
<dbReference type="OMA" id="WTPANKL"/>
<dbReference type="EMBL" id="GG662536">
    <property type="protein sequence ID" value="EAR85606.1"/>
    <property type="molecule type" value="Genomic_DNA"/>
</dbReference>
<dbReference type="PANTHER" id="PTHR12436:SF4">
    <property type="entry name" value="LEUKOCYTE RECEPTOR CLUSTER MEMBER 8"/>
    <property type="match status" value="1"/>
</dbReference>
<dbReference type="InterPro" id="IPR045107">
    <property type="entry name" value="SAC3/GANP/THP3"/>
</dbReference>
<dbReference type="KEGG" id="tet:TTHERM_00420140"/>
<organism evidence="3 4">
    <name type="scientific">Tetrahymena thermophila (strain SB210)</name>
    <dbReference type="NCBI Taxonomy" id="312017"/>
    <lineage>
        <taxon>Eukaryota</taxon>
        <taxon>Sar</taxon>
        <taxon>Alveolata</taxon>
        <taxon>Ciliophora</taxon>
        <taxon>Intramacronucleata</taxon>
        <taxon>Oligohymenophorea</taxon>
        <taxon>Hymenostomatida</taxon>
        <taxon>Tetrahymenina</taxon>
        <taxon>Tetrahymenidae</taxon>
        <taxon>Tetrahymena</taxon>
    </lineage>
</organism>
<dbReference type="RefSeq" id="XP_001033269.1">
    <property type="nucleotide sequence ID" value="XM_001033269.1"/>
</dbReference>
<evidence type="ECO:0000313" key="4">
    <source>
        <dbReference type="Proteomes" id="UP000009168"/>
    </source>
</evidence>
<evidence type="ECO:0000259" key="2">
    <source>
        <dbReference type="Pfam" id="PF03399"/>
    </source>
</evidence>
<reference evidence="4" key="1">
    <citation type="journal article" date="2006" name="PLoS Biol.">
        <title>Macronuclear genome sequence of the ciliate Tetrahymena thermophila, a model eukaryote.</title>
        <authorList>
            <person name="Eisen J.A."/>
            <person name="Coyne R.S."/>
            <person name="Wu M."/>
            <person name="Wu D."/>
            <person name="Thiagarajan M."/>
            <person name="Wortman J.R."/>
            <person name="Badger J.H."/>
            <person name="Ren Q."/>
            <person name="Amedeo P."/>
            <person name="Jones K.M."/>
            <person name="Tallon L.J."/>
            <person name="Delcher A.L."/>
            <person name="Salzberg S.L."/>
            <person name="Silva J.C."/>
            <person name="Haas B.J."/>
            <person name="Majoros W.H."/>
            <person name="Farzad M."/>
            <person name="Carlton J.M."/>
            <person name="Smith R.K. Jr."/>
            <person name="Garg J."/>
            <person name="Pearlman R.E."/>
            <person name="Karrer K.M."/>
            <person name="Sun L."/>
            <person name="Manning G."/>
            <person name="Elde N.C."/>
            <person name="Turkewitz A.P."/>
            <person name="Asai D.J."/>
            <person name="Wilkes D.E."/>
            <person name="Wang Y."/>
            <person name="Cai H."/>
            <person name="Collins K."/>
            <person name="Stewart B.A."/>
            <person name="Lee S.R."/>
            <person name="Wilamowska K."/>
            <person name="Weinberg Z."/>
            <person name="Ruzzo W.L."/>
            <person name="Wloga D."/>
            <person name="Gaertig J."/>
            <person name="Frankel J."/>
            <person name="Tsao C.-C."/>
            <person name="Gorovsky M.A."/>
            <person name="Keeling P.J."/>
            <person name="Waller R.F."/>
            <person name="Patron N.J."/>
            <person name="Cherry J.M."/>
            <person name="Stover N.A."/>
            <person name="Krieger C.J."/>
            <person name="del Toro C."/>
            <person name="Ryder H.F."/>
            <person name="Williamson S.C."/>
            <person name="Barbeau R.A."/>
            <person name="Hamilton E.P."/>
            <person name="Orias E."/>
        </authorList>
    </citation>
    <scope>NUCLEOTIDE SEQUENCE [LARGE SCALE GENOMIC DNA]</scope>
    <source>
        <strain evidence="4">SB210</strain>
    </source>
</reference>
<dbReference type="InterPro" id="IPR005062">
    <property type="entry name" value="SAC3/GANP/THP3_conserved"/>
</dbReference>
<evidence type="ECO:0000313" key="3">
    <source>
        <dbReference type="EMBL" id="EAR85606.1"/>
    </source>
</evidence>
<dbReference type="eggNOG" id="KOG1861">
    <property type="taxonomic scope" value="Eukaryota"/>
</dbReference>
<dbReference type="Pfam" id="PF03399">
    <property type="entry name" value="SAC3_GANP"/>
    <property type="match status" value="1"/>
</dbReference>
<evidence type="ECO:0000256" key="1">
    <source>
        <dbReference type="SAM" id="MobiDB-lite"/>
    </source>
</evidence>
<dbReference type="OrthoDB" id="199574at2759"/>
<dbReference type="AlphaFoldDB" id="I7LTP3"/>
<dbReference type="GO" id="GO:0005634">
    <property type="term" value="C:nucleus"/>
    <property type="evidence" value="ECO:0007669"/>
    <property type="project" value="TreeGrafter"/>
</dbReference>
<dbReference type="Gene3D" id="1.25.40.990">
    <property type="match status" value="1"/>
</dbReference>
<accession>I7LTP3</accession>
<name>I7LTP3_TETTS</name>
<dbReference type="PANTHER" id="PTHR12436">
    <property type="entry name" value="80 KDA MCM3-ASSOCIATED PROTEIN"/>
    <property type="match status" value="1"/>
</dbReference>
<dbReference type="GeneID" id="7827231"/>
<dbReference type="Proteomes" id="UP000009168">
    <property type="component" value="Unassembled WGS sequence"/>
</dbReference>
<gene>
    <name evidence="3" type="ORF">TTHERM_00420140</name>
</gene>
<protein>
    <submittedName>
        <fullName evidence="3">SAC3/GANP family protein</fullName>
    </submittedName>
</protein>
<keyword evidence="4" id="KW-1185">Reference proteome</keyword>
<feature type="domain" description="SAC3/GANP/THP3 conserved" evidence="2">
    <location>
        <begin position="247"/>
        <end position="472"/>
    </location>
</feature>
<dbReference type="InParanoid" id="I7LTP3"/>